<proteinExistence type="predicted"/>
<reference evidence="2" key="1">
    <citation type="journal article" date="2024" name="J Bioinform Genom">
        <title>Complete genome sequence of the type strain bacterium Sphaerochaeta associata GLS2t (VKM B-2742)t.</title>
        <authorList>
            <person name="Troshina O.Y."/>
            <person name="Tepeeva A.N."/>
            <person name="Arzamasceva V.O."/>
            <person name="Whitman W.B."/>
            <person name="Varghese N."/>
            <person name="Shapiro N."/>
            <person name="Woyke T."/>
            <person name="Kripides N.C."/>
            <person name="Vasilenko O.V."/>
        </authorList>
    </citation>
    <scope>NUCLEOTIDE SEQUENCE [LARGE SCALE GENOMIC DNA]</scope>
    <source>
        <strain evidence="2">GLS2T</strain>
    </source>
</reference>
<gene>
    <name evidence="1" type="ORF">MUG09_05925</name>
</gene>
<evidence type="ECO:0008006" key="3">
    <source>
        <dbReference type="Google" id="ProtNLM"/>
    </source>
</evidence>
<evidence type="ECO:0000313" key="2">
    <source>
        <dbReference type="Proteomes" id="UP000829708"/>
    </source>
</evidence>
<evidence type="ECO:0000313" key="1">
    <source>
        <dbReference type="EMBL" id="UOM52311.1"/>
    </source>
</evidence>
<keyword evidence="2" id="KW-1185">Reference proteome</keyword>
<organism evidence="1 2">
    <name type="scientific">Sphaerochaeta associata</name>
    <dbReference type="NCBI Taxonomy" id="1129264"/>
    <lineage>
        <taxon>Bacteria</taxon>
        <taxon>Pseudomonadati</taxon>
        <taxon>Spirochaetota</taxon>
        <taxon>Spirochaetia</taxon>
        <taxon>Spirochaetales</taxon>
        <taxon>Sphaerochaetaceae</taxon>
        <taxon>Sphaerochaeta</taxon>
    </lineage>
</organism>
<accession>A0ABY4DKG9</accession>
<dbReference type="Proteomes" id="UP000829708">
    <property type="component" value="Chromosome"/>
</dbReference>
<name>A0ABY4DKG9_9SPIR</name>
<protein>
    <recommendedName>
        <fullName evidence="3">Peptidase C39-like domain-containing protein</fullName>
    </recommendedName>
</protein>
<sequence length="206" mass="23479">MNGTLFLKHPEYLTVQDEQGALYHGADQEWFGLLWQRKAGCGPTTASHLVLYNRSGSPPIQKNDMVGLMEAMWTHITPGIMGVHLVSQFTKGLKEYLDEQSLLYSITSLKVLKDRSRRVSFEQITAFIEQELQADQPVAFLNLSAGEVKNLDSWHWVTIVGLERRESETYIHVYDGGTQWVIDLRLWYETTTRSGGFASLQRGENL</sequence>
<dbReference type="RefSeq" id="WP_244774467.1">
    <property type="nucleotide sequence ID" value="NZ_CP094929.1"/>
</dbReference>
<dbReference type="EMBL" id="CP094929">
    <property type="protein sequence ID" value="UOM52311.1"/>
    <property type="molecule type" value="Genomic_DNA"/>
</dbReference>